<evidence type="ECO:0000313" key="1">
    <source>
        <dbReference type="EMBL" id="PXX22916.1"/>
    </source>
</evidence>
<accession>A0A318I0N3</accession>
<protein>
    <submittedName>
        <fullName evidence="1">Uncharacterized protein</fullName>
    </submittedName>
</protein>
<comment type="caution">
    <text evidence="1">The sequence shown here is derived from an EMBL/GenBank/DDBJ whole genome shotgun (WGS) entry which is preliminary data.</text>
</comment>
<proteinExistence type="predicted"/>
<reference evidence="1 2" key="1">
    <citation type="submission" date="2018-05" db="EMBL/GenBank/DDBJ databases">
        <title>Genomic Encyclopedia of Type Strains, Phase I: the one thousand microbial genomes (KMG-I) project.</title>
        <authorList>
            <person name="Kyrpides N."/>
        </authorList>
    </citation>
    <scope>NUCLEOTIDE SEQUENCE [LARGE SCALE GENOMIC DNA]</scope>
    <source>
        <strain evidence="1 2">DSM 15611</strain>
    </source>
</reference>
<name>A0A318I0N3_9BACT</name>
<sequence>MGNPYFCYICSGNHNPKEVVMCATIIYSAFRCKQLFVMSMDMVCLNANAQGRNDTVCWPPYSLFVKSKFRTSSVK</sequence>
<gene>
    <name evidence="1" type="ORF">EJ73_00895</name>
</gene>
<dbReference type="EMBL" id="QJJX01000008">
    <property type="protein sequence ID" value="PXX22916.1"/>
    <property type="molecule type" value="Genomic_DNA"/>
</dbReference>
<organism evidence="1 2">
    <name type="scientific">Hoylesella shahii DSM 15611 = JCM 12083</name>
    <dbReference type="NCBI Taxonomy" id="1122991"/>
    <lineage>
        <taxon>Bacteria</taxon>
        <taxon>Pseudomonadati</taxon>
        <taxon>Bacteroidota</taxon>
        <taxon>Bacteroidia</taxon>
        <taxon>Bacteroidales</taxon>
        <taxon>Prevotellaceae</taxon>
        <taxon>Hoylesella</taxon>
    </lineage>
</organism>
<evidence type="ECO:0000313" key="2">
    <source>
        <dbReference type="Proteomes" id="UP000248314"/>
    </source>
</evidence>
<dbReference type="Proteomes" id="UP000248314">
    <property type="component" value="Unassembled WGS sequence"/>
</dbReference>
<keyword evidence="2" id="KW-1185">Reference proteome</keyword>
<dbReference type="AlphaFoldDB" id="A0A318I0N3"/>